<gene>
    <name evidence="2" type="ORF">F1D05_10665</name>
</gene>
<evidence type="ECO:0000259" key="1">
    <source>
        <dbReference type="Pfam" id="PF04248"/>
    </source>
</evidence>
<keyword evidence="3" id="KW-1185">Reference proteome</keyword>
<dbReference type="PANTHER" id="PTHR34310:SF5">
    <property type="entry name" value="DUF427 DOMAIN PROTEIN (AFU_ORTHOLOGUE AFUA_3G02220)"/>
    <property type="match status" value="1"/>
</dbReference>
<dbReference type="EMBL" id="CP043661">
    <property type="protein sequence ID" value="QNE22876.1"/>
    <property type="molecule type" value="Genomic_DNA"/>
</dbReference>
<dbReference type="PANTHER" id="PTHR34310">
    <property type="entry name" value="DUF427 DOMAIN PROTEIN (AFU_ORTHOLOGUE AFUA_3G02220)"/>
    <property type="match status" value="1"/>
</dbReference>
<dbReference type="Gene3D" id="2.170.150.40">
    <property type="entry name" value="Domain of unknown function (DUF427)"/>
    <property type="match status" value="1"/>
</dbReference>
<evidence type="ECO:0000313" key="2">
    <source>
        <dbReference type="EMBL" id="QNE22876.1"/>
    </source>
</evidence>
<organism evidence="2 3">
    <name type="scientific">Kribbella qitaiheensis</name>
    <dbReference type="NCBI Taxonomy" id="1544730"/>
    <lineage>
        <taxon>Bacteria</taxon>
        <taxon>Bacillati</taxon>
        <taxon>Actinomycetota</taxon>
        <taxon>Actinomycetes</taxon>
        <taxon>Propionibacteriales</taxon>
        <taxon>Kribbellaceae</taxon>
        <taxon>Kribbella</taxon>
    </lineage>
</organism>
<dbReference type="KEGG" id="kqi:F1D05_10665"/>
<dbReference type="Pfam" id="PF04248">
    <property type="entry name" value="NTP_transf_9"/>
    <property type="match status" value="1"/>
</dbReference>
<name>A0A7G6X9G1_9ACTN</name>
<dbReference type="InterPro" id="IPR038694">
    <property type="entry name" value="DUF427_sf"/>
</dbReference>
<evidence type="ECO:0000313" key="3">
    <source>
        <dbReference type="Proteomes" id="UP000515563"/>
    </source>
</evidence>
<dbReference type="AlphaFoldDB" id="A0A7G6X9G1"/>
<proteinExistence type="predicted"/>
<feature type="domain" description="DUF427" evidence="1">
    <location>
        <begin position="2"/>
        <end position="88"/>
    </location>
</feature>
<reference evidence="3" key="1">
    <citation type="submission" date="2019-09" db="EMBL/GenBank/DDBJ databases">
        <title>Antimicrobial potential of Antarctic Bacteria.</title>
        <authorList>
            <person name="Benaud N."/>
            <person name="Edwards R.J."/>
            <person name="Ferrari B.C."/>
        </authorList>
    </citation>
    <scope>NUCLEOTIDE SEQUENCE [LARGE SCALE GENOMIC DNA]</scope>
    <source>
        <strain evidence="3">SPB151</strain>
    </source>
</reference>
<protein>
    <submittedName>
        <fullName evidence="2">DUF427 domain-containing protein</fullName>
    </submittedName>
</protein>
<dbReference type="InterPro" id="IPR007361">
    <property type="entry name" value="DUF427"/>
</dbReference>
<accession>A0A7G6X9G1</accession>
<reference evidence="2 3" key="2">
    <citation type="journal article" date="2020" name="Microbiol. Resour. Announc.">
        <title>Antarctic desert soil bacteria exhibit high novel natural product potential, evaluated through long-read genome sequencing and comparative genomics.</title>
        <authorList>
            <person name="Benaud N."/>
            <person name="Edwards R.J."/>
            <person name="Amos T.G."/>
            <person name="D'Agostino P.M."/>
            <person name="Gutierrez-Chavez C."/>
            <person name="Montgomery K."/>
            <person name="Nicetic I."/>
            <person name="Ferrari B.C."/>
        </authorList>
    </citation>
    <scope>NUCLEOTIDE SEQUENCE [LARGE SCALE GENOMIC DNA]</scope>
    <source>
        <strain evidence="2 3">SPB151</strain>
    </source>
</reference>
<dbReference type="Proteomes" id="UP000515563">
    <property type="component" value="Chromosome"/>
</dbReference>
<sequence length="106" mass="11695">MVRANWNGTVLAESADTVVVEGNHYFPPDSLQTGLFSRSRTKTLCPWKGIASYYSVTVDDQTLPDAAWYYPHPTPLARRVKGRVAFGPGIQIESVEAAGRGGREQR</sequence>